<evidence type="ECO:0000256" key="2">
    <source>
        <dbReference type="SAM" id="Phobius"/>
    </source>
</evidence>
<dbReference type="EMBL" id="JAWDGP010007564">
    <property type="protein sequence ID" value="KAK3713291.1"/>
    <property type="molecule type" value="Genomic_DNA"/>
</dbReference>
<feature type="region of interest" description="Disordered" evidence="1">
    <location>
        <begin position="229"/>
        <end position="287"/>
    </location>
</feature>
<evidence type="ECO:0000313" key="3">
    <source>
        <dbReference type="EMBL" id="KAK3713291.1"/>
    </source>
</evidence>
<keyword evidence="4" id="KW-1185">Reference proteome</keyword>
<protein>
    <submittedName>
        <fullName evidence="3">Uncharacterized protein</fullName>
    </submittedName>
</protein>
<feature type="region of interest" description="Disordered" evidence="1">
    <location>
        <begin position="525"/>
        <end position="552"/>
    </location>
</feature>
<dbReference type="Proteomes" id="UP001283361">
    <property type="component" value="Unassembled WGS sequence"/>
</dbReference>
<proteinExistence type="predicted"/>
<reference evidence="3" key="1">
    <citation type="journal article" date="2023" name="G3 (Bethesda)">
        <title>A reference genome for the long-term kleptoplast-retaining sea slug Elysia crispata morphotype clarki.</title>
        <authorList>
            <person name="Eastman K.E."/>
            <person name="Pendleton A.L."/>
            <person name="Shaikh M.A."/>
            <person name="Suttiyut T."/>
            <person name="Ogas R."/>
            <person name="Tomko P."/>
            <person name="Gavelis G."/>
            <person name="Widhalm J.R."/>
            <person name="Wisecaver J.H."/>
        </authorList>
    </citation>
    <scope>NUCLEOTIDE SEQUENCE</scope>
    <source>
        <strain evidence="3">ECLA1</strain>
    </source>
</reference>
<feature type="region of interest" description="Disordered" evidence="1">
    <location>
        <begin position="616"/>
        <end position="723"/>
    </location>
</feature>
<evidence type="ECO:0000313" key="4">
    <source>
        <dbReference type="Proteomes" id="UP001283361"/>
    </source>
</evidence>
<feature type="compositionally biased region" description="Low complexity" evidence="1">
    <location>
        <begin position="230"/>
        <end position="254"/>
    </location>
</feature>
<accession>A0AAE0XUS9</accession>
<feature type="region of interest" description="Disordered" evidence="1">
    <location>
        <begin position="177"/>
        <end position="199"/>
    </location>
</feature>
<feature type="compositionally biased region" description="Low complexity" evidence="1">
    <location>
        <begin position="687"/>
        <end position="701"/>
    </location>
</feature>
<name>A0AAE0XUS9_9GAST</name>
<evidence type="ECO:0000256" key="1">
    <source>
        <dbReference type="SAM" id="MobiDB-lite"/>
    </source>
</evidence>
<dbReference type="AlphaFoldDB" id="A0AAE0XUS9"/>
<comment type="caution">
    <text evidence="3">The sequence shown here is derived from an EMBL/GenBank/DDBJ whole genome shotgun (WGS) entry which is preliminary data.</text>
</comment>
<organism evidence="3 4">
    <name type="scientific">Elysia crispata</name>
    <name type="common">lettuce slug</name>
    <dbReference type="NCBI Taxonomy" id="231223"/>
    <lineage>
        <taxon>Eukaryota</taxon>
        <taxon>Metazoa</taxon>
        <taxon>Spiralia</taxon>
        <taxon>Lophotrochozoa</taxon>
        <taxon>Mollusca</taxon>
        <taxon>Gastropoda</taxon>
        <taxon>Heterobranchia</taxon>
        <taxon>Euthyneura</taxon>
        <taxon>Panpulmonata</taxon>
        <taxon>Sacoglossa</taxon>
        <taxon>Placobranchoidea</taxon>
        <taxon>Plakobranchidae</taxon>
        <taxon>Elysia</taxon>
    </lineage>
</organism>
<dbReference type="SUPFAM" id="SSF81324">
    <property type="entry name" value="Voltage-gated potassium channels"/>
    <property type="match status" value="1"/>
</dbReference>
<feature type="compositionally biased region" description="Basic and acidic residues" evidence="1">
    <location>
        <begin position="98"/>
        <end position="108"/>
    </location>
</feature>
<feature type="region of interest" description="Disordered" evidence="1">
    <location>
        <begin position="97"/>
        <end position="121"/>
    </location>
</feature>
<gene>
    <name evidence="3" type="ORF">RRG08_043872</name>
</gene>
<feature type="transmembrane region" description="Helical" evidence="2">
    <location>
        <begin position="821"/>
        <end position="840"/>
    </location>
</feature>
<keyword evidence="2" id="KW-0472">Membrane</keyword>
<dbReference type="Gene3D" id="1.10.287.70">
    <property type="match status" value="1"/>
</dbReference>
<keyword evidence="2" id="KW-1133">Transmembrane helix</keyword>
<feature type="transmembrane region" description="Helical" evidence="2">
    <location>
        <begin position="740"/>
        <end position="761"/>
    </location>
</feature>
<feature type="compositionally biased region" description="Polar residues" evidence="1">
    <location>
        <begin position="530"/>
        <end position="547"/>
    </location>
</feature>
<feature type="region of interest" description="Disordered" evidence="1">
    <location>
        <begin position="463"/>
        <end position="508"/>
    </location>
</feature>
<feature type="compositionally biased region" description="Polar residues" evidence="1">
    <location>
        <begin position="671"/>
        <end position="686"/>
    </location>
</feature>
<sequence>MAQMSKYWYNDFSAQELARLSSSALAGSINIGKGVAREKAQSSLTRQERIQENQDIANKAEAKCFENVTDGHISHISGTSTSPKILYIESSIYPTKKSKTEAQAETRRNQSQTARKRGASTLNNLLPPRRLLSHRAREICAYTQQQNCTALDTEIATFSIGSGAESATFSSILTTERAGSAGSGSIDGKVGPGEFPYENEDFEYDNRYIEFEKEDQSEEQSRAAPAIVRGNSNGEASSLGSSGGSANSGKSLLSRTKKVKPRRITVQSEGLKHKGGKNKSVSDSDISHQKRDLTVGLLNKIKVNSDSKINHTRYDNGEIHVRNRSTSCESGVDLCLTSKALDVSRSVTTSVKAEEKEINAAKSYSVTTVVPQNSTDLVCIGEYQHSIAQDVIIDDVGEDSVDSKHSTAIAAAAKAVLQTVSWENVPGPSGEAAKSSIRHAVSASGGLFGASTGSKGKAIVVNGGSGSNSSSHSLYRKDQNGYYNRPYHHRSLENGAAHGGSGHPEKSSFWKELPEYQLSNYHQTHKQRLDSNGSDHSTPVATASSEAGGQHYHKSRYHHYYQDARRRGNSDVKIQDIVKNGIEIFPPGLDSRSATPRLIRDHSPIWVTRTSRPGAVADLERQAPPRPAGGASAFVPVRGSHTTLGDDDEDEEWAERVSLSDASDYHYPGPTRQSPRLGTTAAGNRTASGAVGRRGAGSAPPGKRKPGGPDVRGSRRGMMSRPGRRGCCKIIHLKEDNARFILLAVVMVVYMLTGAALFTVLERDNEETEKRVYEEYVEKFKLKYPQVNVSDLEYLLDMHSKAETAGYVGDRRPRWDFPGSFYFVGTVVSTIVMLRASITYKEPLNPAILQAYGALLRKSDEIESKSPVDINFKSFPVERKQGQEMNIRFLTLLSRS</sequence>
<keyword evidence="2" id="KW-0812">Transmembrane</keyword>